<dbReference type="AlphaFoldDB" id="A0A1W1EL40"/>
<sequence length="114" mass="13947">MRWEVNYYKKNNGNKPVEEWINSLDFKLQSKIFRTFELLEEFNINLKAPYVKPLGDKLYELRVKDSKGIYRIIYFSYINRQFIMLNGFMKKREKTPLNEIELAKKRMKEVLKNE</sequence>
<reference evidence="1" key="1">
    <citation type="submission" date="2016-10" db="EMBL/GenBank/DDBJ databases">
        <authorList>
            <person name="de Groot N.N."/>
        </authorList>
    </citation>
    <scope>NUCLEOTIDE SEQUENCE</scope>
</reference>
<dbReference type="InterPro" id="IPR009241">
    <property type="entry name" value="HigB-like"/>
</dbReference>
<proteinExistence type="predicted"/>
<dbReference type="EMBL" id="FRYL01000041">
    <property type="protein sequence ID" value="SHO81564.1"/>
    <property type="molecule type" value="Genomic_DNA"/>
</dbReference>
<gene>
    <name evidence="1" type="ORF">MNB_SV-15-1143</name>
</gene>
<organism evidence="1">
    <name type="scientific">hydrothermal vent metagenome</name>
    <dbReference type="NCBI Taxonomy" id="652676"/>
    <lineage>
        <taxon>unclassified sequences</taxon>
        <taxon>metagenomes</taxon>
        <taxon>ecological metagenomes</taxon>
    </lineage>
</organism>
<protein>
    <recommendedName>
        <fullName evidence="2">Phage-related protein</fullName>
    </recommendedName>
</protein>
<accession>A0A1W1EL40</accession>
<evidence type="ECO:0000313" key="1">
    <source>
        <dbReference type="EMBL" id="SHO81564.1"/>
    </source>
</evidence>
<evidence type="ECO:0008006" key="2">
    <source>
        <dbReference type="Google" id="ProtNLM"/>
    </source>
</evidence>
<name>A0A1W1EL40_9ZZZZ</name>
<dbReference type="Pfam" id="PF05973">
    <property type="entry name" value="Gp49"/>
    <property type="match status" value="1"/>
</dbReference>